<reference evidence="1" key="2">
    <citation type="submission" date="2021-10" db="EMBL/GenBank/DDBJ databases">
        <authorList>
            <person name="Piombo E."/>
        </authorList>
    </citation>
    <scope>NUCLEOTIDE SEQUENCE</scope>
</reference>
<proteinExistence type="predicted"/>
<comment type="caution">
    <text evidence="1">The sequence shown here is derived from an EMBL/GenBank/DDBJ whole genome shotgun (WGS) entry which is preliminary data.</text>
</comment>
<organism evidence="1 2">
    <name type="scientific">Clonostachys rosea f. rosea IK726</name>
    <dbReference type="NCBI Taxonomy" id="1349383"/>
    <lineage>
        <taxon>Eukaryota</taxon>
        <taxon>Fungi</taxon>
        <taxon>Dikarya</taxon>
        <taxon>Ascomycota</taxon>
        <taxon>Pezizomycotina</taxon>
        <taxon>Sordariomycetes</taxon>
        <taxon>Hypocreomycetidae</taxon>
        <taxon>Hypocreales</taxon>
        <taxon>Bionectriaceae</taxon>
        <taxon>Clonostachys</taxon>
    </lineage>
</organism>
<dbReference type="Proteomes" id="UP000836387">
    <property type="component" value="Unassembled WGS sequence"/>
</dbReference>
<evidence type="ECO:0000313" key="2">
    <source>
        <dbReference type="Proteomes" id="UP000836387"/>
    </source>
</evidence>
<accession>A0ACA9ULN8</accession>
<protein>
    <submittedName>
        <fullName evidence="1">Uncharacterized protein</fullName>
    </submittedName>
</protein>
<gene>
    <name evidence="1" type="ORF">CRV2_00017503</name>
</gene>
<evidence type="ECO:0000313" key="1">
    <source>
        <dbReference type="EMBL" id="CAG9953298.1"/>
    </source>
</evidence>
<sequence length="173" mass="19946">MATAGADAVALGTIWRQIRKVKRAIKDKRDNDEEVENEDDTAQQSSDDQDAAEGDGLPGLVWPKCDHDCRNICYRGWFFVYPDTDIQCRGAAGEARDVYLVTFDPIPQEWGEDEDRKFDPMEYPVHSEKMKARDEYYEAGLFGWMKMRKIGSHWKQEADIATCKALELGWESW</sequence>
<dbReference type="EMBL" id="CADEHS020000521">
    <property type="protein sequence ID" value="CAG9953298.1"/>
    <property type="molecule type" value="Genomic_DNA"/>
</dbReference>
<reference evidence="1" key="1">
    <citation type="submission" date="2020-04" db="EMBL/GenBank/DDBJ databases">
        <authorList>
            <person name="Broberg M."/>
        </authorList>
    </citation>
    <scope>NUCLEOTIDE SEQUENCE</scope>
</reference>
<name>A0ACA9ULN8_BIOOC</name>
<keyword evidence="2" id="KW-1185">Reference proteome</keyword>